<dbReference type="EMBL" id="BSOG01000002">
    <property type="protein sequence ID" value="GLR13042.1"/>
    <property type="molecule type" value="Genomic_DNA"/>
</dbReference>
<name>A0ABQ5YEZ0_9NEIS</name>
<organism evidence="1 2">
    <name type="scientific">Chitinimonas prasina</name>
    <dbReference type="NCBI Taxonomy" id="1434937"/>
    <lineage>
        <taxon>Bacteria</taxon>
        <taxon>Pseudomonadati</taxon>
        <taxon>Pseudomonadota</taxon>
        <taxon>Betaproteobacteria</taxon>
        <taxon>Neisseriales</taxon>
        <taxon>Chitinibacteraceae</taxon>
        <taxon>Chitinimonas</taxon>
    </lineage>
</organism>
<sequence>MEKIIYDGKLEAMNKIFGEYHKGELSVVCPKCQEEVIVVLDVSDIEEHQKAPGIYCPNGHFWSVFNYR</sequence>
<reference evidence="2" key="1">
    <citation type="journal article" date="2019" name="Int. J. Syst. Evol. Microbiol.">
        <title>The Global Catalogue of Microorganisms (GCM) 10K type strain sequencing project: providing services to taxonomists for standard genome sequencing and annotation.</title>
        <authorList>
            <consortium name="The Broad Institute Genomics Platform"/>
            <consortium name="The Broad Institute Genome Sequencing Center for Infectious Disease"/>
            <person name="Wu L."/>
            <person name="Ma J."/>
        </authorList>
    </citation>
    <scope>NUCLEOTIDE SEQUENCE [LARGE SCALE GENOMIC DNA]</scope>
    <source>
        <strain evidence="2">NBRC 110044</strain>
    </source>
</reference>
<comment type="caution">
    <text evidence="1">The sequence shown here is derived from an EMBL/GenBank/DDBJ whole genome shotgun (WGS) entry which is preliminary data.</text>
</comment>
<evidence type="ECO:0000313" key="1">
    <source>
        <dbReference type="EMBL" id="GLR13042.1"/>
    </source>
</evidence>
<dbReference type="Proteomes" id="UP001156706">
    <property type="component" value="Unassembled WGS sequence"/>
</dbReference>
<gene>
    <name evidence="1" type="ORF">GCM10007907_18320</name>
</gene>
<keyword evidence="2" id="KW-1185">Reference proteome</keyword>
<protein>
    <submittedName>
        <fullName evidence="1">Uncharacterized protein</fullName>
    </submittedName>
</protein>
<accession>A0ABQ5YEZ0</accession>
<proteinExistence type="predicted"/>
<evidence type="ECO:0000313" key="2">
    <source>
        <dbReference type="Proteomes" id="UP001156706"/>
    </source>
</evidence>
<dbReference type="RefSeq" id="WP_284196157.1">
    <property type="nucleotide sequence ID" value="NZ_BSOG01000002.1"/>
</dbReference>